<reference evidence="1 2" key="1">
    <citation type="submission" date="2017-10" db="EMBL/GenBank/DDBJ databases">
        <title>Nyctiphanis sp. nov., isolated from the stomach of the euphausiid Nyctiphanes simplex (Hansen, 1911) in the Gulf of California.</title>
        <authorList>
            <person name="Gomez-Gil B."/>
            <person name="Aguilar-Mendez M."/>
            <person name="Lopez-Cortes A."/>
            <person name="Gomez-Gutierrez J."/>
            <person name="Roque A."/>
            <person name="Lang E."/>
            <person name="Gonzalez-Castillo A."/>
        </authorList>
    </citation>
    <scope>NUCLEOTIDE SEQUENCE [LARGE SCALE GENOMIC DNA]</scope>
    <source>
        <strain evidence="1 2">CAIM 600</strain>
    </source>
</reference>
<dbReference type="SUPFAM" id="SSF51905">
    <property type="entry name" value="FAD/NAD(P)-binding domain"/>
    <property type="match status" value="1"/>
</dbReference>
<comment type="caution">
    <text evidence="1">The sequence shown here is derived from an EMBL/GenBank/DDBJ whole genome shotgun (WGS) entry which is preliminary data.</text>
</comment>
<protein>
    <recommendedName>
        <fullName evidence="3">Lycopene cyclase</fullName>
    </recommendedName>
</protein>
<dbReference type="Gene3D" id="3.50.50.60">
    <property type="entry name" value="FAD/NAD(P)-binding domain"/>
    <property type="match status" value="1"/>
</dbReference>
<evidence type="ECO:0000313" key="2">
    <source>
        <dbReference type="Proteomes" id="UP000290287"/>
    </source>
</evidence>
<name>A0A4Q0YMV8_9GAMM</name>
<dbReference type="Proteomes" id="UP000290287">
    <property type="component" value="Unassembled WGS sequence"/>
</dbReference>
<evidence type="ECO:0000313" key="1">
    <source>
        <dbReference type="EMBL" id="RXJ72116.1"/>
    </source>
</evidence>
<keyword evidence="2" id="KW-1185">Reference proteome</keyword>
<gene>
    <name evidence="1" type="ORF">CS022_17760</name>
</gene>
<dbReference type="InterPro" id="IPR036188">
    <property type="entry name" value="FAD/NAD-bd_sf"/>
</dbReference>
<proteinExistence type="predicted"/>
<dbReference type="AlphaFoldDB" id="A0A4Q0YMV8"/>
<evidence type="ECO:0008006" key="3">
    <source>
        <dbReference type="Google" id="ProtNLM"/>
    </source>
</evidence>
<dbReference type="Pfam" id="PF05834">
    <property type="entry name" value="Lycopene_cycl"/>
    <property type="match status" value="1"/>
</dbReference>
<accession>A0A4Q0YMV8</accession>
<dbReference type="EMBL" id="PEIB01000026">
    <property type="protein sequence ID" value="RXJ72116.1"/>
    <property type="molecule type" value="Genomic_DNA"/>
</dbReference>
<sequence>MVNNLEKRRYDIGIIGGGASGLSLAAELGKLSVPPSICVLEARKKYTNDRTWCFFGEKNPPESVPVSNSWSEWLVSTNFDQVVHHANNWAYHFVKSSDFYQLRVSQLNLTPRCSLLFDTQVKDVLATQTGFNVTTLSGNNVSASHVIDCRPPPDSILKQSKMFQIFIGAEIQLQDGQSTYTRPHLMERLTDTRFGLLFLYLIPVDNNRLLVELTAFSKQQYSPEVLKPFLMKIINYRFHVIREAIIRTEQGVLPMGLPTQREARKNGIIKGGVAAGALRASTGYGFSRIQKWAKDCALHYEKYGQIPDLHCSTKIERAMDSLFLDVLASGKVSASSLLFNMTKQTNGATFARFMSDNATLLDLFKVINAMPKLLFLRALIAKLLMSRYWREQDEAVARKQ</sequence>
<organism evidence="1 2">
    <name type="scientific">Veronia nyctiphanis</name>
    <dbReference type="NCBI Taxonomy" id="1278244"/>
    <lineage>
        <taxon>Bacteria</taxon>
        <taxon>Pseudomonadati</taxon>
        <taxon>Pseudomonadota</taxon>
        <taxon>Gammaproteobacteria</taxon>
        <taxon>Vibrionales</taxon>
        <taxon>Vibrionaceae</taxon>
        <taxon>Veronia</taxon>
    </lineage>
</organism>